<feature type="compositionally biased region" description="Basic residues" evidence="1">
    <location>
        <begin position="342"/>
        <end position="357"/>
    </location>
</feature>
<feature type="compositionally biased region" description="Basic residues" evidence="1">
    <location>
        <begin position="374"/>
        <end position="408"/>
    </location>
</feature>
<feature type="compositionally biased region" description="Basic residues" evidence="1">
    <location>
        <begin position="265"/>
        <end position="282"/>
    </location>
</feature>
<feature type="region of interest" description="Disordered" evidence="1">
    <location>
        <begin position="1"/>
        <end position="51"/>
    </location>
</feature>
<feature type="compositionally biased region" description="Basic residues" evidence="1">
    <location>
        <begin position="23"/>
        <end position="38"/>
    </location>
</feature>
<feature type="compositionally biased region" description="Basic residues" evidence="1">
    <location>
        <begin position="88"/>
        <end position="103"/>
    </location>
</feature>
<feature type="compositionally biased region" description="Basic and acidic residues" evidence="1">
    <location>
        <begin position="358"/>
        <end position="373"/>
    </location>
</feature>
<feature type="compositionally biased region" description="Basic residues" evidence="1">
    <location>
        <begin position="322"/>
        <end position="334"/>
    </location>
</feature>
<proteinExistence type="predicted"/>
<evidence type="ECO:0000313" key="2">
    <source>
        <dbReference type="EMBL" id="CAA9379904.1"/>
    </source>
</evidence>
<feature type="compositionally biased region" description="Low complexity" evidence="1">
    <location>
        <begin position="227"/>
        <end position="240"/>
    </location>
</feature>
<accession>A0A6J4NBA8</accession>
<reference evidence="2" key="1">
    <citation type="submission" date="2020-02" db="EMBL/GenBank/DDBJ databases">
        <authorList>
            <person name="Meier V. D."/>
        </authorList>
    </citation>
    <scope>NUCLEOTIDE SEQUENCE</scope>
    <source>
        <strain evidence="2">AVDCRST_MAG32</strain>
    </source>
</reference>
<feature type="compositionally biased region" description="Basic and acidic residues" evidence="1">
    <location>
        <begin position="409"/>
        <end position="422"/>
    </location>
</feature>
<feature type="non-terminal residue" evidence="2">
    <location>
        <position position="431"/>
    </location>
</feature>
<dbReference type="EMBL" id="CADCUM010000069">
    <property type="protein sequence ID" value="CAA9379904.1"/>
    <property type="molecule type" value="Genomic_DNA"/>
</dbReference>
<sequence length="431" mass="49297">GTPQQHGGRHRRHRYEDGEPLAARRRRPAPAARHRRGLRVVGGRPRAGGGGVLAAQQGAGVAALHRDDRDDLHRQLHRRPHPGQARPPGRRARGRCHLRRRHPAGLADERVGRPLAADPRVRRGQRLRPRLRLHRPDRHAAEVVPGQEGAHHGPGRRRVRLRRGDHGPRRPGADRPQRRRPHQRVPAAGAGLPRRGAGRGVGLPQPARRLHRPRPHTAGRRGGRWGQLGLHAGRGAAHAAVVPPDRDPRTQRQRGDLPDLPGQGQRRRHRRLQRHRGRRAGRHPGDLQRRRPRRVGRHLRQDRPDAHVRRHPAAAGALPHRAAARRERRAVHGPRRGDLPLLRRHVRHDARDRRRLLRPQERRRDLRPDARRVEPRRHPRPGARLGAHRRGQGLHRRLHDRRGHRRRRGGADLHHEAADARAGRRWPGARV</sequence>
<gene>
    <name evidence="2" type="ORF">AVDCRST_MAG32-1465</name>
</gene>
<feature type="compositionally biased region" description="Basic and acidic residues" evidence="1">
    <location>
        <begin position="244"/>
        <end position="257"/>
    </location>
</feature>
<dbReference type="AlphaFoldDB" id="A0A6J4NBA8"/>
<evidence type="ECO:0000256" key="1">
    <source>
        <dbReference type="SAM" id="MobiDB-lite"/>
    </source>
</evidence>
<organism evidence="2">
    <name type="scientific">uncultured Nocardioides sp</name>
    <dbReference type="NCBI Taxonomy" id="198441"/>
    <lineage>
        <taxon>Bacteria</taxon>
        <taxon>Bacillati</taxon>
        <taxon>Actinomycetota</taxon>
        <taxon>Actinomycetes</taxon>
        <taxon>Propionibacteriales</taxon>
        <taxon>Nocardioidaceae</taxon>
        <taxon>Nocardioides</taxon>
        <taxon>environmental samples</taxon>
    </lineage>
</organism>
<feature type="compositionally biased region" description="Low complexity" evidence="1">
    <location>
        <begin position="184"/>
        <end position="195"/>
    </location>
</feature>
<feature type="compositionally biased region" description="Basic and acidic residues" evidence="1">
    <location>
        <begin position="162"/>
        <end position="176"/>
    </location>
</feature>
<feature type="compositionally biased region" description="Basic residues" evidence="1">
    <location>
        <begin position="208"/>
        <end position="223"/>
    </location>
</feature>
<name>A0A6J4NBA8_9ACTN</name>
<feature type="region of interest" description="Disordered" evidence="1">
    <location>
        <begin position="76"/>
        <end position="431"/>
    </location>
</feature>
<protein>
    <submittedName>
        <fullName evidence="2">Uncharacterized protein</fullName>
    </submittedName>
</protein>
<feature type="non-terminal residue" evidence="2">
    <location>
        <position position="1"/>
    </location>
</feature>
<feature type="compositionally biased region" description="Basic residues" evidence="1">
    <location>
        <begin position="122"/>
        <end position="137"/>
    </location>
</feature>